<dbReference type="RefSeq" id="WP_146456341.1">
    <property type="nucleotide sequence ID" value="NZ_SJPW01000002.1"/>
</dbReference>
<sequence>MSITKIAVSRTRRRHFLQTAMLVSAGSLAMLQSGCLGLASNLMHAVGMDMIPAEYEGFEGASVAVITMTDSSQYSNDVAARELSRRVGEVLVNRVKKAKLVRGDLVEQWRDQNGGDSVDYAAIGKGVNAERVLAIDLRDLRLRDGATLYRGRADVSMQVIDVETGNIVYSKSLDEYMYPTSTGQHTSETTETRFRKLYLSMLADEIGRSFHPYDMNERIAIDSRIASQ</sequence>
<evidence type="ECO:0000313" key="2">
    <source>
        <dbReference type="Proteomes" id="UP000318288"/>
    </source>
</evidence>
<dbReference type="AlphaFoldDB" id="A0A5C6FB32"/>
<dbReference type="OrthoDB" id="259392at2"/>
<proteinExistence type="predicted"/>
<dbReference type="EMBL" id="SJPW01000002">
    <property type="protein sequence ID" value="TWU59033.1"/>
    <property type="molecule type" value="Genomic_DNA"/>
</dbReference>
<name>A0A5C6FB32_9BACT</name>
<keyword evidence="2" id="KW-1185">Reference proteome</keyword>
<evidence type="ECO:0000313" key="1">
    <source>
        <dbReference type="EMBL" id="TWU59033.1"/>
    </source>
</evidence>
<organism evidence="1 2">
    <name type="scientific">Rubripirellula tenax</name>
    <dbReference type="NCBI Taxonomy" id="2528015"/>
    <lineage>
        <taxon>Bacteria</taxon>
        <taxon>Pseudomonadati</taxon>
        <taxon>Planctomycetota</taxon>
        <taxon>Planctomycetia</taxon>
        <taxon>Pirellulales</taxon>
        <taxon>Pirellulaceae</taxon>
        <taxon>Rubripirellula</taxon>
    </lineage>
</organism>
<accession>A0A5C6FB32</accession>
<comment type="caution">
    <text evidence="1">The sequence shown here is derived from an EMBL/GenBank/DDBJ whole genome shotgun (WGS) entry which is preliminary data.</text>
</comment>
<gene>
    <name evidence="1" type="ORF">Poly51_18180</name>
</gene>
<protein>
    <submittedName>
        <fullName evidence="1">Uncharacterized protein</fullName>
    </submittedName>
</protein>
<dbReference type="Proteomes" id="UP000318288">
    <property type="component" value="Unassembled WGS sequence"/>
</dbReference>
<reference evidence="1 2" key="1">
    <citation type="submission" date="2019-02" db="EMBL/GenBank/DDBJ databases">
        <title>Deep-cultivation of Planctomycetes and their phenomic and genomic characterization uncovers novel biology.</title>
        <authorList>
            <person name="Wiegand S."/>
            <person name="Jogler M."/>
            <person name="Boedeker C."/>
            <person name="Pinto D."/>
            <person name="Vollmers J."/>
            <person name="Rivas-Marin E."/>
            <person name="Kohn T."/>
            <person name="Peeters S.H."/>
            <person name="Heuer A."/>
            <person name="Rast P."/>
            <person name="Oberbeckmann S."/>
            <person name="Bunk B."/>
            <person name="Jeske O."/>
            <person name="Meyerdierks A."/>
            <person name="Storesund J.E."/>
            <person name="Kallscheuer N."/>
            <person name="Luecker S."/>
            <person name="Lage O.M."/>
            <person name="Pohl T."/>
            <person name="Merkel B.J."/>
            <person name="Hornburger P."/>
            <person name="Mueller R.-W."/>
            <person name="Bruemmer F."/>
            <person name="Labrenz M."/>
            <person name="Spormann A.M."/>
            <person name="Op Den Camp H."/>
            <person name="Overmann J."/>
            <person name="Amann R."/>
            <person name="Jetten M.S.M."/>
            <person name="Mascher T."/>
            <person name="Medema M.H."/>
            <person name="Devos D.P."/>
            <person name="Kaster A.-K."/>
            <person name="Ovreas L."/>
            <person name="Rohde M."/>
            <person name="Galperin M.Y."/>
            <person name="Jogler C."/>
        </authorList>
    </citation>
    <scope>NUCLEOTIDE SEQUENCE [LARGE SCALE GENOMIC DNA]</scope>
    <source>
        <strain evidence="1 2">Poly51</strain>
    </source>
</reference>